<dbReference type="GO" id="GO:0005737">
    <property type="term" value="C:cytoplasm"/>
    <property type="evidence" value="ECO:0007669"/>
    <property type="project" value="UniProtKB-ARBA"/>
</dbReference>
<protein>
    <submittedName>
        <fullName evidence="5">Rho guanine nucleotide exchange factor 10</fullName>
    </submittedName>
</protein>
<organism evidence="5 6">
    <name type="scientific">Sander lucioperca</name>
    <name type="common">Pike-perch</name>
    <name type="synonym">Perca lucioperca</name>
    <dbReference type="NCBI Taxonomy" id="283035"/>
    <lineage>
        <taxon>Eukaryota</taxon>
        <taxon>Metazoa</taxon>
        <taxon>Chordata</taxon>
        <taxon>Craniata</taxon>
        <taxon>Vertebrata</taxon>
        <taxon>Euteleostomi</taxon>
        <taxon>Actinopterygii</taxon>
        <taxon>Neopterygii</taxon>
        <taxon>Teleostei</taxon>
        <taxon>Neoteleostei</taxon>
        <taxon>Acanthomorphata</taxon>
        <taxon>Eupercaria</taxon>
        <taxon>Perciformes</taxon>
        <taxon>Percoidei</taxon>
        <taxon>Percidae</taxon>
        <taxon>Luciopercinae</taxon>
        <taxon>Sander</taxon>
    </lineage>
</organism>
<dbReference type="InterPro" id="IPR000219">
    <property type="entry name" value="DH_dom"/>
</dbReference>
<reference evidence="5" key="1">
    <citation type="submission" date="2025-08" db="UniProtKB">
        <authorList>
            <consortium name="Ensembl"/>
        </authorList>
    </citation>
    <scope>IDENTIFICATION</scope>
</reference>
<dbReference type="GO" id="GO:0005085">
    <property type="term" value="F:guanyl-nucleotide exchange factor activity"/>
    <property type="evidence" value="ECO:0007669"/>
    <property type="project" value="UniProtKB-KW"/>
</dbReference>
<evidence type="ECO:0000256" key="1">
    <source>
        <dbReference type="ARBA" id="ARBA00022658"/>
    </source>
</evidence>
<feature type="domain" description="DH" evidence="4">
    <location>
        <begin position="145"/>
        <end position="332"/>
    </location>
</feature>
<dbReference type="PROSITE" id="PS50010">
    <property type="entry name" value="DH_2"/>
    <property type="match status" value="1"/>
</dbReference>
<dbReference type="FunFam" id="1.20.900.10:FF:000003">
    <property type="entry name" value="Rho guanine nucleotide exchange factor 10 like"/>
    <property type="match status" value="1"/>
</dbReference>
<keyword evidence="6" id="KW-1185">Reference proteome</keyword>
<feature type="coiled-coil region" evidence="2">
    <location>
        <begin position="315"/>
        <end position="342"/>
    </location>
</feature>
<dbReference type="Ensembl" id="ENSSLUT00000052523.1">
    <property type="protein sequence ID" value="ENSSLUP00000051017.1"/>
    <property type="gene ID" value="ENSSLUG00000022149.1"/>
</dbReference>
<proteinExistence type="predicted"/>
<dbReference type="GO" id="GO:0051496">
    <property type="term" value="P:positive regulation of stress fiber assembly"/>
    <property type="evidence" value="ECO:0007669"/>
    <property type="project" value="UniProtKB-ARBA"/>
</dbReference>
<dbReference type="InterPro" id="IPR039919">
    <property type="entry name" value="ARHGEF10/ARHGEF17"/>
</dbReference>
<dbReference type="AlphaFoldDB" id="A0A8D0A5Z3"/>
<keyword evidence="1" id="KW-0344">Guanine-nucleotide releasing factor</keyword>
<evidence type="ECO:0000256" key="3">
    <source>
        <dbReference type="SAM" id="MobiDB-lite"/>
    </source>
</evidence>
<dbReference type="InterPro" id="IPR035899">
    <property type="entry name" value="DBL_dom_sf"/>
</dbReference>
<dbReference type="SUPFAM" id="SSF48065">
    <property type="entry name" value="DBL homology domain (DH-domain)"/>
    <property type="match status" value="1"/>
</dbReference>
<dbReference type="PANTHER" id="PTHR12877">
    <property type="entry name" value="RHO GUANINE NUCLEOTIDE EXCHANGE FACTOR"/>
    <property type="match status" value="1"/>
</dbReference>
<evidence type="ECO:0000259" key="4">
    <source>
        <dbReference type="PROSITE" id="PS50010"/>
    </source>
</evidence>
<accession>A0A8D0A5Z3</accession>
<dbReference type="PANTHER" id="PTHR12877:SF14">
    <property type="entry name" value="RHO GUANINE NUCLEOTIDE EXCHANGE FACTOR 10"/>
    <property type="match status" value="1"/>
</dbReference>
<dbReference type="GO" id="GO:0030036">
    <property type="term" value="P:actin cytoskeleton organization"/>
    <property type="evidence" value="ECO:0007669"/>
    <property type="project" value="TreeGrafter"/>
</dbReference>
<evidence type="ECO:0000313" key="6">
    <source>
        <dbReference type="Proteomes" id="UP000694568"/>
    </source>
</evidence>
<dbReference type="GO" id="GO:0051056">
    <property type="term" value="P:regulation of small GTPase mediated signal transduction"/>
    <property type="evidence" value="ECO:0007669"/>
    <property type="project" value="UniProtKB-ARBA"/>
</dbReference>
<dbReference type="Gene3D" id="1.20.900.10">
    <property type="entry name" value="Dbl homology (DH) domain"/>
    <property type="match status" value="1"/>
</dbReference>
<dbReference type="CDD" id="cd00160">
    <property type="entry name" value="RhoGEF"/>
    <property type="match status" value="1"/>
</dbReference>
<dbReference type="GO" id="GO:0005813">
    <property type="term" value="C:centrosome"/>
    <property type="evidence" value="ECO:0007669"/>
    <property type="project" value="TreeGrafter"/>
</dbReference>
<evidence type="ECO:0000256" key="2">
    <source>
        <dbReference type="SAM" id="Coils"/>
    </source>
</evidence>
<reference evidence="5" key="2">
    <citation type="submission" date="2025-09" db="UniProtKB">
        <authorList>
            <consortium name="Ensembl"/>
        </authorList>
    </citation>
    <scope>IDENTIFICATION</scope>
</reference>
<dbReference type="Pfam" id="PF00621">
    <property type="entry name" value="RhoGEF"/>
    <property type="match status" value="1"/>
</dbReference>
<sequence>VSDPDEVIYDDVPRENSDSNTDEMIYDDVEFGEEGGCNSSLDNGWSSSEFESYDEASDGEGLYFVSSKMQKLVKAAKDGTKDGLEKTKAAVKKGRSFIKTKSFCNERKSACFEDEESELFIEVDCFNVEPVLCPAPEGLSQQQLVRRCILGSILESEKNYLDALKRILEQYEKPLTQIEPRLLSDRKLKMTFYRVREILQCHFLFQIALASRVAEWDSLEMIGDVFVASFSKSMVLDAYSEYVNNFSTAMAVVRKTCASKPGFLEFLKHRQETSSDRMTLYGLMMKPIQRFPQFILLLQDMLKNTPVGHADRLPLQMALTELETLAEKLNEKKREADQCCEIRHIAKAMNERYLNKVCPLLSVCALACMFVV</sequence>
<feature type="region of interest" description="Disordered" evidence="3">
    <location>
        <begin position="1"/>
        <end position="21"/>
    </location>
</feature>
<dbReference type="SMART" id="SM00325">
    <property type="entry name" value="RhoGEF"/>
    <property type="match status" value="1"/>
</dbReference>
<dbReference type="Proteomes" id="UP000694568">
    <property type="component" value="Unplaced"/>
</dbReference>
<evidence type="ECO:0000313" key="5">
    <source>
        <dbReference type="Ensembl" id="ENSSLUP00000051017.1"/>
    </source>
</evidence>
<dbReference type="GeneTree" id="ENSGT00940000153798"/>
<keyword evidence="2" id="KW-0175">Coiled coil</keyword>
<dbReference type="GO" id="GO:0090307">
    <property type="term" value="P:mitotic spindle assembly"/>
    <property type="evidence" value="ECO:0007669"/>
    <property type="project" value="TreeGrafter"/>
</dbReference>
<name>A0A8D0A5Z3_SANLU</name>